<dbReference type="STRING" id="1121316.SAMN02745207_04076"/>
<reference evidence="1 2" key="1">
    <citation type="submission" date="2016-11" db="EMBL/GenBank/DDBJ databases">
        <authorList>
            <person name="Jaros S."/>
            <person name="Januszkiewicz K."/>
            <person name="Wedrychowicz H."/>
        </authorList>
    </citation>
    <scope>NUCLEOTIDE SEQUENCE [LARGE SCALE GENOMIC DNA]</scope>
    <source>
        <strain evidence="1 2">DSM 8605</strain>
    </source>
</reference>
<organism evidence="1 2">
    <name type="scientific">Clostridium grantii DSM 8605</name>
    <dbReference type="NCBI Taxonomy" id="1121316"/>
    <lineage>
        <taxon>Bacteria</taxon>
        <taxon>Bacillati</taxon>
        <taxon>Bacillota</taxon>
        <taxon>Clostridia</taxon>
        <taxon>Eubacteriales</taxon>
        <taxon>Clostridiaceae</taxon>
        <taxon>Clostridium</taxon>
    </lineage>
</organism>
<evidence type="ECO:0000313" key="2">
    <source>
        <dbReference type="Proteomes" id="UP000184447"/>
    </source>
</evidence>
<keyword evidence="2" id="KW-1185">Reference proteome</keyword>
<dbReference type="Proteomes" id="UP000184447">
    <property type="component" value="Unassembled WGS sequence"/>
</dbReference>
<dbReference type="PANTHER" id="PTHR38664:SF1">
    <property type="entry name" value="SLR0058 PROTEIN"/>
    <property type="match status" value="1"/>
</dbReference>
<gene>
    <name evidence="1" type="ORF">SAMN02745207_04076</name>
</gene>
<evidence type="ECO:0000313" key="1">
    <source>
        <dbReference type="EMBL" id="SHI05377.1"/>
    </source>
</evidence>
<dbReference type="RefSeq" id="WP_073340874.1">
    <property type="nucleotide sequence ID" value="NZ_FQXM01000044.1"/>
</dbReference>
<proteinExistence type="predicted"/>
<dbReference type="PANTHER" id="PTHR38664">
    <property type="entry name" value="SLR0058 PROTEIN"/>
    <property type="match status" value="1"/>
</dbReference>
<protein>
    <submittedName>
        <fullName evidence="1">Polyhydroxyalkanoate synthesis regulator phasin</fullName>
    </submittedName>
</protein>
<sequence>MKTEFKNIILAGIGSAAYTYEKANSLVDDLITKGRLTLEEGKELTEKLKRNFNSKENKEPQKTIPLTKESLLEVLNELNFATKSDLINMDTRLSKLENK</sequence>
<dbReference type="EMBL" id="FQXM01000044">
    <property type="protein sequence ID" value="SHI05377.1"/>
    <property type="molecule type" value="Genomic_DNA"/>
</dbReference>
<name>A0A1M5XZY7_9CLOT</name>
<accession>A0A1M5XZY7</accession>
<dbReference type="AlphaFoldDB" id="A0A1M5XZY7"/>
<dbReference type="OrthoDB" id="2134917at2"/>
<dbReference type="InterPro" id="IPR008769">
    <property type="entry name" value="PhaF_PhaI"/>
</dbReference>